<evidence type="ECO:0000313" key="8">
    <source>
        <dbReference type="Proteomes" id="UP000274756"/>
    </source>
</evidence>
<reference evidence="6 8" key="2">
    <citation type="submission" date="2018-11" db="EMBL/GenBank/DDBJ databases">
        <authorList>
            <consortium name="Pathogen Informatics"/>
        </authorList>
    </citation>
    <scope>NUCLEOTIDE SEQUENCE [LARGE SCALE GENOMIC DNA]</scope>
</reference>
<gene>
    <name evidence="6" type="ORF">DME_LOCUS8651</name>
</gene>
<dbReference type="GO" id="GO:0005737">
    <property type="term" value="C:cytoplasm"/>
    <property type="evidence" value="ECO:0007669"/>
    <property type="project" value="UniProtKB-SubCell"/>
</dbReference>
<dbReference type="STRING" id="318479.A0A158Q4F8"/>
<dbReference type="Proteomes" id="UP000038040">
    <property type="component" value="Unplaced"/>
</dbReference>
<proteinExistence type="predicted"/>
<dbReference type="WBParaSite" id="DME_0000476801-mRNA-1">
    <property type="protein sequence ID" value="DME_0000476801-mRNA-1"/>
    <property type="gene ID" value="DME_0000476801"/>
</dbReference>
<evidence type="ECO:0000313" key="9">
    <source>
        <dbReference type="WBParaSite" id="DME_0000476801-mRNA-1"/>
    </source>
</evidence>
<dbReference type="Proteomes" id="UP000274756">
    <property type="component" value="Unassembled WGS sequence"/>
</dbReference>
<dbReference type="GO" id="GO:0032039">
    <property type="term" value="C:integrator complex"/>
    <property type="evidence" value="ECO:0007669"/>
    <property type="project" value="InterPro"/>
</dbReference>
<dbReference type="InterPro" id="IPR022712">
    <property type="entry name" value="Beta_Casp"/>
</dbReference>
<dbReference type="Pfam" id="PF10996">
    <property type="entry name" value="Beta-Casp"/>
    <property type="match status" value="1"/>
</dbReference>
<evidence type="ECO:0000256" key="2">
    <source>
        <dbReference type="ARBA" id="ARBA00004496"/>
    </source>
</evidence>
<dbReference type="AlphaFoldDB" id="A0A158Q4F8"/>
<dbReference type="GO" id="GO:0034472">
    <property type="term" value="P:snRNA 3'-end processing"/>
    <property type="evidence" value="ECO:0007669"/>
    <property type="project" value="TreeGrafter"/>
</dbReference>
<keyword evidence="8" id="KW-1185">Reference proteome</keyword>
<evidence type="ECO:0000259" key="5">
    <source>
        <dbReference type="SMART" id="SM01027"/>
    </source>
</evidence>
<evidence type="ECO:0000313" key="7">
    <source>
        <dbReference type="Proteomes" id="UP000038040"/>
    </source>
</evidence>
<evidence type="ECO:0000256" key="3">
    <source>
        <dbReference type="ARBA" id="ARBA00022490"/>
    </source>
</evidence>
<dbReference type="OrthoDB" id="5600060at2759"/>
<dbReference type="SUPFAM" id="SSF56281">
    <property type="entry name" value="Metallo-hydrolase/oxidoreductase"/>
    <property type="match status" value="1"/>
</dbReference>
<dbReference type="SMART" id="SM01027">
    <property type="entry name" value="Beta-Casp"/>
    <property type="match status" value="1"/>
</dbReference>
<evidence type="ECO:0000256" key="1">
    <source>
        <dbReference type="ARBA" id="ARBA00004123"/>
    </source>
</evidence>
<name>A0A158Q4F8_DRAME</name>
<dbReference type="InterPro" id="IPR036866">
    <property type="entry name" value="RibonucZ/Hydroxyglut_hydro"/>
</dbReference>
<sequence>METPMSTIRDTLINLRPLEIPRPQSVRKQGAKYGVEIKTTAPRRTPLSQAYWYDCVKEANSEVPSKISVGYLSATSSRTSHTKAVHWDQLRGSDFLILTSICRFPEYNPEASTSNIKREDCAAEYSMEYSMSSEGISITDRQNVCNVFAVITETLKKHGSVLLPVCPTGVIYDLLEVISAQLDQHDISVDVPVYLISPVANNSLAYSNICAEWLSEKKQAMVYVPEEPFSHIQTTKNGRLHVYNSISGDFCRQMRTPCVLFTGHPSLRIGDAVHFLEMWGNDSRNAIIITDPDYPLNEVYGPFENLPIRAYFYPIETRLDYSQLNPSIIPDLAPKLLILAEEYSQNSHRSDFVIMHQPHSSFSYGRLLTISSSSNPKKVHLHPEMLRTIELHGFGQTNDFGISSVRGYLSVYDNLLKLFVMFFTVFLFQVEMFSGKAFIKLNDLHAEIRIENNGERTKITCSSKEIRQSIADLISECLKKI</sequence>
<dbReference type="Gene3D" id="3.40.50.10890">
    <property type="match status" value="1"/>
</dbReference>
<dbReference type="PANTHER" id="PTHR46094:SF1">
    <property type="entry name" value="INTEGRATOR COMPLEX SUBUNIT 9"/>
    <property type="match status" value="1"/>
</dbReference>
<evidence type="ECO:0000256" key="4">
    <source>
        <dbReference type="ARBA" id="ARBA00023242"/>
    </source>
</evidence>
<keyword evidence="4" id="KW-0539">Nucleus</keyword>
<dbReference type="InterPro" id="IPR027074">
    <property type="entry name" value="Integrator_9su"/>
</dbReference>
<feature type="domain" description="Beta-Casp" evidence="5">
    <location>
        <begin position="171"/>
        <end position="299"/>
    </location>
</feature>
<organism evidence="7 9">
    <name type="scientific">Dracunculus medinensis</name>
    <name type="common">Guinea worm</name>
    <dbReference type="NCBI Taxonomy" id="318479"/>
    <lineage>
        <taxon>Eukaryota</taxon>
        <taxon>Metazoa</taxon>
        <taxon>Ecdysozoa</taxon>
        <taxon>Nematoda</taxon>
        <taxon>Chromadorea</taxon>
        <taxon>Rhabditida</taxon>
        <taxon>Spirurina</taxon>
        <taxon>Dracunculoidea</taxon>
        <taxon>Dracunculidae</taxon>
        <taxon>Dracunculus</taxon>
    </lineage>
</organism>
<accession>A0A158Q4F8</accession>
<evidence type="ECO:0000313" key="6">
    <source>
        <dbReference type="EMBL" id="VDN58678.1"/>
    </source>
</evidence>
<reference evidence="9" key="1">
    <citation type="submission" date="2016-04" db="UniProtKB">
        <authorList>
            <consortium name="WormBaseParasite"/>
        </authorList>
    </citation>
    <scope>IDENTIFICATION</scope>
</reference>
<dbReference type="PANTHER" id="PTHR46094">
    <property type="entry name" value="INTEGRATOR COMPLEX SUBUNIT 9"/>
    <property type="match status" value="1"/>
</dbReference>
<comment type="subcellular location">
    <subcellularLocation>
        <location evidence="2">Cytoplasm</location>
    </subcellularLocation>
    <subcellularLocation>
        <location evidence="1">Nucleus</location>
    </subcellularLocation>
</comment>
<dbReference type="EMBL" id="UYYG01001170">
    <property type="protein sequence ID" value="VDN58678.1"/>
    <property type="molecule type" value="Genomic_DNA"/>
</dbReference>
<keyword evidence="3" id="KW-0963">Cytoplasm</keyword>
<protein>
    <submittedName>
        <fullName evidence="9">Beta-Casp domain-containing protein</fullName>
    </submittedName>
</protein>